<accession>A0A4P7NJR3</accession>
<dbReference type="InterPro" id="IPR032801">
    <property type="entry name" value="PXL2A/B/C"/>
</dbReference>
<organism evidence="2 3">
    <name type="scientific">Pyricularia oryzae</name>
    <name type="common">Rice blast fungus</name>
    <name type="synonym">Magnaporthe oryzae</name>
    <dbReference type="NCBI Taxonomy" id="318829"/>
    <lineage>
        <taxon>Eukaryota</taxon>
        <taxon>Fungi</taxon>
        <taxon>Dikarya</taxon>
        <taxon>Ascomycota</taxon>
        <taxon>Pezizomycotina</taxon>
        <taxon>Sordariomycetes</taxon>
        <taxon>Sordariomycetidae</taxon>
        <taxon>Magnaporthales</taxon>
        <taxon>Pyriculariaceae</taxon>
        <taxon>Pyricularia</taxon>
    </lineage>
</organism>
<feature type="region of interest" description="Disordered" evidence="1">
    <location>
        <begin position="21"/>
        <end position="100"/>
    </location>
</feature>
<feature type="region of interest" description="Disordered" evidence="1">
    <location>
        <begin position="112"/>
        <end position="146"/>
    </location>
</feature>
<feature type="region of interest" description="Disordered" evidence="1">
    <location>
        <begin position="444"/>
        <end position="474"/>
    </location>
</feature>
<dbReference type="SUPFAM" id="SSF52833">
    <property type="entry name" value="Thioredoxin-like"/>
    <property type="match status" value="1"/>
</dbReference>
<dbReference type="Pfam" id="PF13911">
    <property type="entry name" value="AhpC-TSA_2"/>
    <property type="match status" value="1"/>
</dbReference>
<name>A0A4P7NJR3_PYROR</name>
<dbReference type="PANTHER" id="PTHR28630:SF3">
    <property type="entry name" value="PEROXIREDOXIN-LIKE 2C"/>
    <property type="match status" value="1"/>
</dbReference>
<evidence type="ECO:0000313" key="2">
    <source>
        <dbReference type="EMBL" id="QBZ62252.1"/>
    </source>
</evidence>
<feature type="compositionally biased region" description="Low complexity" evidence="1">
    <location>
        <begin position="450"/>
        <end position="466"/>
    </location>
</feature>
<dbReference type="AlphaFoldDB" id="A0A4P7NJR3"/>
<sequence length="474" mass="50585">MASPADPKPVVAAADGTLTKANGDAAAQPAAEVDNKGTDSVAEAASDPQNDPTESLAAAPAEPAKAENGAGNKVKPEESPTLLKPSSAENEGQKTPPPQLAPIVTSAITAEPAQVHPPAKAATDADRGIDEVNPRDFAGEMESNNDLPSAATLRKIENYAVLDRHGKSHTFRSLYSGRNVARRVLVIFVRHFFCGNCQEYLRTLSDSITPEALLDLPIPTFIAVIGCGDPSLIDMYVNETGCRFPVYSDPTRRLYDELGMVRTLALGSRPAYQRKSMISSVFSSVVQGLKQIPSGKATKAGDQRQIGGEFLFEPLSVMTPADDIEKRLGEHRDYRASMAAAKISTEDAAAGEGAGAAGDQKPLRTDEEIKAALSRSGSIAPPEAQIQQEDEAEEPGEEKHVTWAHRMRTTRDHAEIPELMEVLGLNGQGQPIKDKKRWSRALETRKGTGASLASQMSALSASRSASKGQSPERS</sequence>
<dbReference type="InterPro" id="IPR036249">
    <property type="entry name" value="Thioredoxin-like_sf"/>
</dbReference>
<dbReference type="FunFam" id="3.40.30.10:FF:000404">
    <property type="entry name" value="WGS project CABT00000000 data, contig 2.14"/>
    <property type="match status" value="1"/>
</dbReference>
<dbReference type="EMBL" id="CP034208">
    <property type="protein sequence ID" value="QBZ62252.1"/>
    <property type="molecule type" value="Genomic_DNA"/>
</dbReference>
<protein>
    <submittedName>
        <fullName evidence="2">Uncharacterized protein</fullName>
    </submittedName>
</protein>
<feature type="compositionally biased region" description="Basic and acidic residues" evidence="1">
    <location>
        <begin position="123"/>
        <end position="138"/>
    </location>
</feature>
<proteinExistence type="predicted"/>
<gene>
    <name evidence="2" type="ORF">PoMZ_11129</name>
</gene>
<feature type="compositionally biased region" description="Low complexity" evidence="1">
    <location>
        <begin position="57"/>
        <end position="72"/>
    </location>
</feature>
<dbReference type="CDD" id="cd02970">
    <property type="entry name" value="PRX_like2"/>
    <property type="match status" value="1"/>
</dbReference>
<dbReference type="VEuPathDB" id="FungiDB:M_BR32_EuGene_00028091"/>
<dbReference type="Proteomes" id="UP000294847">
    <property type="component" value="Chromosome 5"/>
</dbReference>
<dbReference type="PANTHER" id="PTHR28630">
    <property type="match status" value="1"/>
</dbReference>
<evidence type="ECO:0000256" key="1">
    <source>
        <dbReference type="SAM" id="MobiDB-lite"/>
    </source>
</evidence>
<reference evidence="2 3" key="1">
    <citation type="journal article" date="2019" name="Mol. Biol. Evol.">
        <title>Blast fungal genomes show frequent chromosomal changes, gene gains and losses, and effector gene turnover.</title>
        <authorList>
            <person name="Gomez Luciano L.B."/>
            <person name="Jason Tsai I."/>
            <person name="Chuma I."/>
            <person name="Tosa Y."/>
            <person name="Chen Y.H."/>
            <person name="Li J.Y."/>
            <person name="Li M.Y."/>
            <person name="Jade Lu M.Y."/>
            <person name="Nakayashiki H."/>
            <person name="Li W.H."/>
        </authorList>
    </citation>
    <scope>NUCLEOTIDE SEQUENCE [LARGE SCALE GENOMIC DNA]</scope>
    <source>
        <strain evidence="2">MZ5-1-6</strain>
    </source>
</reference>
<feature type="region of interest" description="Disordered" evidence="1">
    <location>
        <begin position="373"/>
        <end position="400"/>
    </location>
</feature>
<dbReference type="Gene3D" id="3.40.30.10">
    <property type="entry name" value="Glutaredoxin"/>
    <property type="match status" value="1"/>
</dbReference>
<evidence type="ECO:0000313" key="3">
    <source>
        <dbReference type="Proteomes" id="UP000294847"/>
    </source>
</evidence>